<dbReference type="EMBL" id="UOGB01000106">
    <property type="protein sequence ID" value="VAX18334.1"/>
    <property type="molecule type" value="Genomic_DNA"/>
</dbReference>
<sequence length="396" mass="43462">MRRIKSLFIVAVAAMAMFGFKATPASAVEIADGHELYGWGQWWLMLQEDTMKATDVLRGTGEKSGDTLFGVAERRARIGFKGRLADGMVRYNVQTEWAGSTFKLNPADPATQRQGAQLLDYWMSLHPMGDALEIRVGRFKPFITYEAGVSSSRNLLMLDRSLAMKSINSGFFAADYEWRDLGIMLKYNVGPAQLIYSITNGVGGAEEGGGSYFQRPRAFRSNDFVTTAAHSFGVIVNPMAGLRVNASYSFNKHDNSSVIDAVVIDADRSVYSVGFELNSESGFYADGEYASLKVETKDDLALIGGVPGTRSGYYVRAGFWVIPKSLILTARYEYFKNDPDGGISAEDTLYTGAAMYILGPTRITLEYTSADGDANAMSTYSSTDPTTLRARFQVAF</sequence>
<dbReference type="Pfam" id="PF07396">
    <property type="entry name" value="Porin_O_P"/>
    <property type="match status" value="1"/>
</dbReference>
<name>A0A3B1C2U2_9ZZZZ</name>
<dbReference type="AlphaFoldDB" id="A0A3B1C2U2"/>
<dbReference type="SUPFAM" id="SSF56935">
    <property type="entry name" value="Porins"/>
    <property type="match status" value="1"/>
</dbReference>
<reference evidence="1" key="1">
    <citation type="submission" date="2018-06" db="EMBL/GenBank/DDBJ databases">
        <authorList>
            <person name="Zhirakovskaya E."/>
        </authorList>
    </citation>
    <scope>NUCLEOTIDE SEQUENCE</scope>
</reference>
<organism evidence="1">
    <name type="scientific">hydrothermal vent metagenome</name>
    <dbReference type="NCBI Taxonomy" id="652676"/>
    <lineage>
        <taxon>unclassified sequences</taxon>
        <taxon>metagenomes</taxon>
        <taxon>ecological metagenomes</taxon>
    </lineage>
</organism>
<dbReference type="InterPro" id="IPR023614">
    <property type="entry name" value="Porin_dom_sf"/>
</dbReference>
<accession>A0A3B1C2U2</accession>
<proteinExistence type="predicted"/>
<protein>
    <recommendedName>
        <fullName evidence="2">Porin</fullName>
    </recommendedName>
</protein>
<evidence type="ECO:0000313" key="1">
    <source>
        <dbReference type="EMBL" id="VAX18334.1"/>
    </source>
</evidence>
<evidence type="ECO:0008006" key="2">
    <source>
        <dbReference type="Google" id="ProtNLM"/>
    </source>
</evidence>
<gene>
    <name evidence="1" type="ORF">MNBD_NITROSPINAE03-194</name>
</gene>
<dbReference type="InterPro" id="IPR010870">
    <property type="entry name" value="Porin_O/P"/>
</dbReference>
<dbReference type="Gene3D" id="2.40.160.10">
    <property type="entry name" value="Porin"/>
    <property type="match status" value="1"/>
</dbReference>